<accession>A0A6B1DNA4</accession>
<evidence type="ECO:0000256" key="6">
    <source>
        <dbReference type="SAM" id="MobiDB-lite"/>
    </source>
</evidence>
<dbReference type="EMBL" id="VXPY01000013">
    <property type="protein sequence ID" value="MYD89199.1"/>
    <property type="molecule type" value="Genomic_DNA"/>
</dbReference>
<keyword evidence="3" id="KW-0408">Iron</keyword>
<reference evidence="9" key="1">
    <citation type="submission" date="2019-09" db="EMBL/GenBank/DDBJ databases">
        <title>Characterisation of the sponge microbiome using genome-centric metagenomics.</title>
        <authorList>
            <person name="Engelberts J.P."/>
            <person name="Robbins S.J."/>
            <person name="De Goeij J.M."/>
            <person name="Aranda M."/>
            <person name="Bell S.C."/>
            <person name="Webster N.S."/>
        </authorList>
    </citation>
    <scope>NUCLEOTIDE SEQUENCE</scope>
    <source>
        <strain evidence="9">SB0662_bin_9</strain>
    </source>
</reference>
<feature type="compositionally biased region" description="Low complexity" evidence="6">
    <location>
        <begin position="55"/>
        <end position="90"/>
    </location>
</feature>
<name>A0A6B1DNA4_9CHLR</name>
<dbReference type="Gene3D" id="2.102.10.10">
    <property type="entry name" value="Rieske [2Fe-2S] iron-sulphur domain"/>
    <property type="match status" value="1"/>
</dbReference>
<dbReference type="InterPro" id="IPR017941">
    <property type="entry name" value="Rieske_2Fe-2S"/>
</dbReference>
<evidence type="ECO:0000256" key="1">
    <source>
        <dbReference type="ARBA" id="ARBA00022714"/>
    </source>
</evidence>
<dbReference type="GO" id="GO:0051537">
    <property type="term" value="F:2 iron, 2 sulfur cluster binding"/>
    <property type="evidence" value="ECO:0007669"/>
    <property type="project" value="UniProtKB-KW"/>
</dbReference>
<evidence type="ECO:0000256" key="7">
    <source>
        <dbReference type="SAM" id="Phobius"/>
    </source>
</evidence>
<feature type="region of interest" description="Disordered" evidence="6">
    <location>
        <begin position="23"/>
        <end position="123"/>
    </location>
</feature>
<protein>
    <submittedName>
        <fullName evidence="9">Rieske 2Fe-2S domain-containing protein</fullName>
    </submittedName>
</protein>
<dbReference type="InterPro" id="IPR014349">
    <property type="entry name" value="Rieske_Fe-S_prot"/>
</dbReference>
<evidence type="ECO:0000256" key="5">
    <source>
        <dbReference type="ARBA" id="ARBA00023157"/>
    </source>
</evidence>
<keyword evidence="7" id="KW-0472">Membrane</keyword>
<keyword evidence="1" id="KW-0001">2Fe-2S</keyword>
<feature type="domain" description="Rieske" evidence="8">
    <location>
        <begin position="177"/>
        <end position="270"/>
    </location>
</feature>
<dbReference type="Pfam" id="PF00355">
    <property type="entry name" value="Rieske"/>
    <property type="match status" value="1"/>
</dbReference>
<keyword evidence="4" id="KW-0411">Iron-sulfur</keyword>
<feature type="compositionally biased region" description="Pro residues" evidence="6">
    <location>
        <begin position="106"/>
        <end position="120"/>
    </location>
</feature>
<evidence type="ECO:0000256" key="3">
    <source>
        <dbReference type="ARBA" id="ARBA00023004"/>
    </source>
</evidence>
<keyword evidence="7" id="KW-0812">Transmembrane</keyword>
<evidence type="ECO:0000256" key="4">
    <source>
        <dbReference type="ARBA" id="ARBA00023014"/>
    </source>
</evidence>
<keyword evidence="2" id="KW-0479">Metal-binding</keyword>
<gene>
    <name evidence="9" type="ORF">F4Y08_02500</name>
</gene>
<dbReference type="SUPFAM" id="SSF50022">
    <property type="entry name" value="ISP domain"/>
    <property type="match status" value="1"/>
</dbReference>
<evidence type="ECO:0000256" key="2">
    <source>
        <dbReference type="ARBA" id="ARBA00022723"/>
    </source>
</evidence>
<dbReference type="InterPro" id="IPR036922">
    <property type="entry name" value="Rieske_2Fe-2S_sf"/>
</dbReference>
<comment type="caution">
    <text evidence="9">The sequence shown here is derived from an EMBL/GenBank/DDBJ whole genome shotgun (WGS) entry which is preliminary data.</text>
</comment>
<sequence length="306" mass="31953">MAELSSAGQAHILEAKRRAAERLGIPFDPEAEAAVPVPSATETPSIPEPEARTDPPATEASVAAEEETAPSIDAAEPAPPVAQADAAPAATTPPPEPAAPAATPATPRPRPATPAPPPEPEVAEPTYFQSQVRTVNRREFLAYSWSAAVGIVTAQSLVATGLLMYPRFKAGEFGGDFLLGSSSGLPSLEAAPQSDPIGKFWLVNTDEGPRALYMVCTHLGCLYKWVDANKRFECPCHGSKFTREGDYLEGPAPRSLDQFVVEVTQNGSVVASTQSADGGIQPPGAPAEGTEIVVKTGSRIQGPARP</sequence>
<dbReference type="PRINTS" id="PR01217">
    <property type="entry name" value="PRICHEXTENSN"/>
</dbReference>
<dbReference type="PANTHER" id="PTHR10134">
    <property type="entry name" value="CYTOCHROME B-C1 COMPLEX SUBUNIT RIESKE, MITOCHONDRIAL"/>
    <property type="match status" value="1"/>
</dbReference>
<evidence type="ECO:0000259" key="8">
    <source>
        <dbReference type="PROSITE" id="PS51296"/>
    </source>
</evidence>
<evidence type="ECO:0000313" key="9">
    <source>
        <dbReference type="EMBL" id="MYD89199.1"/>
    </source>
</evidence>
<dbReference type="GO" id="GO:0046872">
    <property type="term" value="F:metal ion binding"/>
    <property type="evidence" value="ECO:0007669"/>
    <property type="project" value="UniProtKB-KW"/>
</dbReference>
<feature type="transmembrane region" description="Helical" evidence="7">
    <location>
        <begin position="140"/>
        <end position="165"/>
    </location>
</feature>
<dbReference type="PROSITE" id="PS51296">
    <property type="entry name" value="RIESKE"/>
    <property type="match status" value="1"/>
</dbReference>
<proteinExistence type="predicted"/>
<keyword evidence="7" id="KW-1133">Transmembrane helix</keyword>
<organism evidence="9">
    <name type="scientific">Caldilineaceae bacterium SB0662_bin_9</name>
    <dbReference type="NCBI Taxonomy" id="2605258"/>
    <lineage>
        <taxon>Bacteria</taxon>
        <taxon>Bacillati</taxon>
        <taxon>Chloroflexota</taxon>
        <taxon>Caldilineae</taxon>
        <taxon>Caldilineales</taxon>
        <taxon>Caldilineaceae</taxon>
    </lineage>
</organism>
<keyword evidence="5" id="KW-1015">Disulfide bond</keyword>
<dbReference type="GO" id="GO:0004497">
    <property type="term" value="F:monooxygenase activity"/>
    <property type="evidence" value="ECO:0007669"/>
    <property type="project" value="UniProtKB-ARBA"/>
</dbReference>
<dbReference type="GO" id="GO:0016705">
    <property type="term" value="F:oxidoreductase activity, acting on paired donors, with incorporation or reduction of molecular oxygen"/>
    <property type="evidence" value="ECO:0007669"/>
    <property type="project" value="UniProtKB-ARBA"/>
</dbReference>
<dbReference type="AlphaFoldDB" id="A0A6B1DNA4"/>